<accession>A0A913XW29</accession>
<evidence type="ECO:0000313" key="4">
    <source>
        <dbReference type="Proteomes" id="UP000887567"/>
    </source>
</evidence>
<dbReference type="Proteomes" id="UP000887567">
    <property type="component" value="Unplaced"/>
</dbReference>
<reference evidence="3" key="1">
    <citation type="submission" date="2022-11" db="UniProtKB">
        <authorList>
            <consortium name="EnsemblMetazoa"/>
        </authorList>
    </citation>
    <scope>IDENTIFICATION</scope>
</reference>
<evidence type="ECO:0000313" key="3">
    <source>
        <dbReference type="EnsemblMetazoa" id="XP_020911207.1"/>
    </source>
</evidence>
<feature type="compositionally biased region" description="Low complexity" evidence="1">
    <location>
        <begin position="204"/>
        <end position="214"/>
    </location>
</feature>
<organism evidence="3 4">
    <name type="scientific">Exaiptasia diaphana</name>
    <name type="common">Tropical sea anemone</name>
    <name type="synonym">Aiptasia pulchella</name>
    <dbReference type="NCBI Taxonomy" id="2652724"/>
    <lineage>
        <taxon>Eukaryota</taxon>
        <taxon>Metazoa</taxon>
        <taxon>Cnidaria</taxon>
        <taxon>Anthozoa</taxon>
        <taxon>Hexacorallia</taxon>
        <taxon>Actiniaria</taxon>
        <taxon>Aiptasiidae</taxon>
        <taxon>Exaiptasia</taxon>
    </lineage>
</organism>
<keyword evidence="2" id="KW-0812">Transmembrane</keyword>
<dbReference type="GeneID" id="110248970"/>
<dbReference type="InterPro" id="IPR040187">
    <property type="entry name" value="OCAD1/2"/>
</dbReference>
<feature type="compositionally biased region" description="Polar residues" evidence="1">
    <location>
        <begin position="159"/>
        <end position="178"/>
    </location>
</feature>
<dbReference type="KEGG" id="epa:110248970"/>
<feature type="region of interest" description="Disordered" evidence="1">
    <location>
        <begin position="105"/>
        <end position="146"/>
    </location>
</feature>
<keyword evidence="4" id="KW-1185">Reference proteome</keyword>
<dbReference type="OMA" id="TCMEKIM"/>
<sequence>MAANRGPVQPLELSDEEREVLRECRVNSVYFRGKSFQHVKRFSSFYYPGIFAFGFLSGIASYRKTCMEKIMRLENSQLADQVRSFYKKAGMTEQMTDRNITEDFESQSGFGDETQGYPSRNEGNIGKSFEMSSLPEIEDDNTKQSDRYTSYEELRRFNRNQWMQVSPRQPVNAQQPQNMKEERPALQDADDYHSSVDTYQSDISSSVWSEGSTSEQDNNIHKRQRATRPGPAPMKNAYGDVLEK</sequence>
<feature type="compositionally biased region" description="Basic and acidic residues" evidence="1">
    <location>
        <begin position="179"/>
        <end position="194"/>
    </location>
</feature>
<dbReference type="PANTHER" id="PTHR13336:SF3">
    <property type="entry name" value="OCIA DOMAIN-CONTAINING PROTEIN 1"/>
    <property type="match status" value="1"/>
</dbReference>
<dbReference type="PANTHER" id="PTHR13336">
    <property type="entry name" value="OVARIAN CARCINOMA IMMUNOREACTIVE ANTIGEN"/>
    <property type="match status" value="1"/>
</dbReference>
<evidence type="ECO:0000256" key="1">
    <source>
        <dbReference type="SAM" id="MobiDB-lite"/>
    </source>
</evidence>
<name>A0A913XW29_EXADI</name>
<feature type="transmembrane region" description="Helical" evidence="2">
    <location>
        <begin position="45"/>
        <end position="62"/>
    </location>
</feature>
<evidence type="ECO:0008006" key="5">
    <source>
        <dbReference type="Google" id="ProtNLM"/>
    </source>
</evidence>
<keyword evidence="2" id="KW-1133">Transmembrane helix</keyword>
<protein>
    <recommendedName>
        <fullName evidence="5">OCIA domain-containing protein</fullName>
    </recommendedName>
</protein>
<dbReference type="GO" id="GO:0005768">
    <property type="term" value="C:endosome"/>
    <property type="evidence" value="ECO:0007669"/>
    <property type="project" value="TreeGrafter"/>
</dbReference>
<dbReference type="EnsemblMetazoa" id="XM_021055548.2">
    <property type="protein sequence ID" value="XP_020911207.1"/>
    <property type="gene ID" value="LOC110248970"/>
</dbReference>
<proteinExistence type="predicted"/>
<keyword evidence="2" id="KW-0472">Membrane</keyword>
<dbReference type="OrthoDB" id="6513616at2759"/>
<feature type="region of interest" description="Disordered" evidence="1">
    <location>
        <begin position="159"/>
        <end position="244"/>
    </location>
</feature>
<dbReference type="RefSeq" id="XP_020911207.1">
    <property type="nucleotide sequence ID" value="XM_021055548.2"/>
</dbReference>
<evidence type="ECO:0000256" key="2">
    <source>
        <dbReference type="SAM" id="Phobius"/>
    </source>
</evidence>
<dbReference type="AlphaFoldDB" id="A0A913XW29"/>